<dbReference type="Proteomes" id="UP000183508">
    <property type="component" value="Unassembled WGS sequence"/>
</dbReference>
<dbReference type="Gene3D" id="2.30.40.10">
    <property type="entry name" value="Urease, subunit C, domain 1"/>
    <property type="match status" value="1"/>
</dbReference>
<reference evidence="3" key="1">
    <citation type="submission" date="2016-10" db="EMBL/GenBank/DDBJ databases">
        <authorList>
            <person name="Varghese N."/>
        </authorList>
    </citation>
    <scope>NUCLEOTIDE SEQUENCE [LARGE SCALE GENOMIC DNA]</scope>
    <source>
        <strain evidence="3">DSM 17980</strain>
    </source>
</reference>
<gene>
    <name evidence="2" type="ORF">SAMN05421543_101104</name>
</gene>
<dbReference type="AlphaFoldDB" id="A0A1I7F7U7"/>
<name>A0A1I7F7U7_9BACL</name>
<dbReference type="SUPFAM" id="SSF51556">
    <property type="entry name" value="Metallo-dependent hydrolases"/>
    <property type="match status" value="1"/>
</dbReference>
<dbReference type="GO" id="GO:0016810">
    <property type="term" value="F:hydrolase activity, acting on carbon-nitrogen (but not peptide) bonds"/>
    <property type="evidence" value="ECO:0007669"/>
    <property type="project" value="InterPro"/>
</dbReference>
<evidence type="ECO:0000259" key="1">
    <source>
        <dbReference type="Pfam" id="PF01979"/>
    </source>
</evidence>
<protein>
    <submittedName>
        <fullName evidence="2">Imidazolonepropionase</fullName>
    </submittedName>
</protein>
<evidence type="ECO:0000313" key="2">
    <source>
        <dbReference type="EMBL" id="SFU32250.1"/>
    </source>
</evidence>
<evidence type="ECO:0000313" key="3">
    <source>
        <dbReference type="Proteomes" id="UP000183508"/>
    </source>
</evidence>
<sequence length="385" mass="41172">MADKILITNGRVLAPTGEWVDGQDIVIEGGKVQAVTREAGRPEGARVIDASGKWVTPGLIDVHTHLGVHELGVGREGADFNETSSPVTPEVRAIDGINPMDSGFQDAVRAGVTTVQVMPGSANVIGGEMAVLKTRGRVVDEMVVRAPSGMKAAFGENPKRVYGGKDKAPVTRMGVAALFRQQLMKAQDYLRQREQGQVAARDLGLENLAKVLRGEIPLRVHAHRADDIATVLRLAREFGVTLTIEHCTEGHLIADRIAEAGVRVSVGPTMSARSKVELANKGWHTVAALARAGVPVSITTDHPVVAIDYLLTAVVHAVRNGLDERTAWQAVTINAAHHLGVADRVGSLEAGKDADVVIWSGDPLDLRNRVEMTLIEGEVVYRAEA</sequence>
<dbReference type="InterPro" id="IPR051781">
    <property type="entry name" value="Metallo-dep_Hydrolase"/>
</dbReference>
<dbReference type="SUPFAM" id="SSF51338">
    <property type="entry name" value="Composite domain of metallo-dependent hydrolases"/>
    <property type="match status" value="1"/>
</dbReference>
<dbReference type="Pfam" id="PF01979">
    <property type="entry name" value="Amidohydro_1"/>
    <property type="match status" value="1"/>
</dbReference>
<dbReference type="InterPro" id="IPR006680">
    <property type="entry name" value="Amidohydro-rel"/>
</dbReference>
<keyword evidence="3" id="KW-1185">Reference proteome</keyword>
<accession>A0A1I7F7U7</accession>
<proteinExistence type="predicted"/>
<organism evidence="2 3">
    <name type="scientific">Alicyclobacillus macrosporangiidus</name>
    <dbReference type="NCBI Taxonomy" id="392015"/>
    <lineage>
        <taxon>Bacteria</taxon>
        <taxon>Bacillati</taxon>
        <taxon>Bacillota</taxon>
        <taxon>Bacilli</taxon>
        <taxon>Bacillales</taxon>
        <taxon>Alicyclobacillaceae</taxon>
        <taxon>Alicyclobacillus</taxon>
    </lineage>
</organism>
<dbReference type="OrthoDB" id="9776455at2"/>
<dbReference type="eggNOG" id="COG1228">
    <property type="taxonomic scope" value="Bacteria"/>
</dbReference>
<dbReference type="PANTHER" id="PTHR43135">
    <property type="entry name" value="ALPHA-D-RIBOSE 1-METHYLPHOSPHONATE 5-TRIPHOSPHATE DIPHOSPHATASE"/>
    <property type="match status" value="1"/>
</dbReference>
<feature type="domain" description="Amidohydrolase-related" evidence="1">
    <location>
        <begin position="54"/>
        <end position="380"/>
    </location>
</feature>
<dbReference type="PANTHER" id="PTHR43135:SF3">
    <property type="entry name" value="ALPHA-D-RIBOSE 1-METHYLPHOSPHONATE 5-TRIPHOSPHATE DIPHOSPHATASE"/>
    <property type="match status" value="1"/>
</dbReference>
<dbReference type="Gene3D" id="3.20.20.140">
    <property type="entry name" value="Metal-dependent hydrolases"/>
    <property type="match status" value="1"/>
</dbReference>
<dbReference type="RefSeq" id="WP_074948548.1">
    <property type="nucleotide sequence ID" value="NZ_FPBV01000001.1"/>
</dbReference>
<dbReference type="InterPro" id="IPR011059">
    <property type="entry name" value="Metal-dep_hydrolase_composite"/>
</dbReference>
<dbReference type="STRING" id="392015.SAMN05421543_101104"/>
<dbReference type="CDD" id="cd01309">
    <property type="entry name" value="Met_dep_hydrolase_C"/>
    <property type="match status" value="1"/>
</dbReference>
<dbReference type="InterPro" id="IPR032466">
    <property type="entry name" value="Metal_Hydrolase"/>
</dbReference>
<dbReference type="EMBL" id="FPBV01000001">
    <property type="protein sequence ID" value="SFU32250.1"/>
    <property type="molecule type" value="Genomic_DNA"/>
</dbReference>